<feature type="domain" description="Ecp2 effector protein-like" evidence="2">
    <location>
        <begin position="42"/>
        <end position="105"/>
    </location>
</feature>
<protein>
    <recommendedName>
        <fullName evidence="2">Ecp2 effector protein-like domain-containing protein</fullName>
    </recommendedName>
</protein>
<dbReference type="Proteomes" id="UP001392437">
    <property type="component" value="Unassembled WGS sequence"/>
</dbReference>
<sequence length="123" mass="13075">MHLLPPPTPDFYPGKLVTATPDYTPCCGAQAAFQPTYTAQYYCGSSVVVNNTLGNSPLLSDCQALLANVTGSPGYWTLSNWPANNVMSPVLTNGTCQLTIGKMGNDVGQNATPPSKPLNQRIR</sequence>
<evidence type="ECO:0000313" key="4">
    <source>
        <dbReference type="Proteomes" id="UP001392437"/>
    </source>
</evidence>
<organism evidence="3 4">
    <name type="scientific">Apiospora kogelbergensis</name>
    <dbReference type="NCBI Taxonomy" id="1337665"/>
    <lineage>
        <taxon>Eukaryota</taxon>
        <taxon>Fungi</taxon>
        <taxon>Dikarya</taxon>
        <taxon>Ascomycota</taxon>
        <taxon>Pezizomycotina</taxon>
        <taxon>Sordariomycetes</taxon>
        <taxon>Xylariomycetidae</taxon>
        <taxon>Amphisphaeriales</taxon>
        <taxon>Apiosporaceae</taxon>
        <taxon>Apiospora</taxon>
    </lineage>
</organism>
<proteinExistence type="predicted"/>
<feature type="region of interest" description="Disordered" evidence="1">
    <location>
        <begin position="104"/>
        <end position="123"/>
    </location>
</feature>
<dbReference type="EMBL" id="JAQQWP010000003">
    <property type="protein sequence ID" value="KAK8123737.1"/>
    <property type="molecule type" value="Genomic_DNA"/>
</dbReference>
<reference evidence="3 4" key="1">
    <citation type="submission" date="2023-01" db="EMBL/GenBank/DDBJ databases">
        <title>Analysis of 21 Apiospora genomes using comparative genomics revels a genus with tremendous synthesis potential of carbohydrate active enzymes and secondary metabolites.</title>
        <authorList>
            <person name="Sorensen T."/>
        </authorList>
    </citation>
    <scope>NUCLEOTIDE SEQUENCE [LARGE SCALE GENOMIC DNA]</scope>
    <source>
        <strain evidence="3 4">CBS 117206</strain>
    </source>
</reference>
<evidence type="ECO:0000259" key="2">
    <source>
        <dbReference type="Pfam" id="PF14856"/>
    </source>
</evidence>
<dbReference type="InterPro" id="IPR029226">
    <property type="entry name" value="Ecp2-like"/>
</dbReference>
<comment type="caution">
    <text evidence="3">The sequence shown here is derived from an EMBL/GenBank/DDBJ whole genome shotgun (WGS) entry which is preliminary data.</text>
</comment>
<gene>
    <name evidence="3" type="ORF">PG999_003655</name>
</gene>
<evidence type="ECO:0000256" key="1">
    <source>
        <dbReference type="SAM" id="MobiDB-lite"/>
    </source>
</evidence>
<evidence type="ECO:0000313" key="3">
    <source>
        <dbReference type="EMBL" id="KAK8123737.1"/>
    </source>
</evidence>
<dbReference type="AlphaFoldDB" id="A0AAW0R4C1"/>
<name>A0AAW0R4C1_9PEZI</name>
<accession>A0AAW0R4C1</accession>
<dbReference type="Pfam" id="PF14856">
    <property type="entry name" value="Hce2"/>
    <property type="match status" value="1"/>
</dbReference>
<keyword evidence="4" id="KW-1185">Reference proteome</keyword>